<evidence type="ECO:0000256" key="3">
    <source>
        <dbReference type="ARBA" id="ARBA00022989"/>
    </source>
</evidence>
<dbReference type="EMBL" id="ARZA01000207">
    <property type="protein sequence ID" value="EOD00070.1"/>
    <property type="molecule type" value="Genomic_DNA"/>
</dbReference>
<dbReference type="Pfam" id="PF12698">
    <property type="entry name" value="ABC2_membrane_3"/>
    <property type="match status" value="1"/>
</dbReference>
<sequence>MNKYMWIVFKKELKDTFRDRKTIFSSIIIPILIFPILALAIGSGTSKFIEEGEKPIDIAIISEENYDVVNFLKNHQGVSVKEVENPNEALEELEIKAIVKINRDFDKNIQKGLTGGIEIIYDESSQKSSMAEPRLRSIIKQYADNLVVKRLKAKGINPNILNAVDIKSSSLSVEEDGYGIMLFSMMLPMLLTIWSAAGGIPSATDLGAGEKERQTLEPLLTTNASRTSIILGKYFTVVTAGIIATIASLIGFILATQISPDFLGTGVILPIKSIIVIALFCIGLTLTFSGLELAISFFARNFKEAQTYLTPITIILLIPAYFTMYLDGKAIPDSYFYIPVINIISIIKEALVSIYNPIHIITVSIWTIIYISIAIFITVKMFNKESVIFRN</sequence>
<gene>
    <name evidence="7" type="ORF">L21TH_1880</name>
</gene>
<feature type="transmembrane region" description="Helical" evidence="5">
    <location>
        <begin position="361"/>
        <end position="382"/>
    </location>
</feature>
<protein>
    <submittedName>
        <fullName evidence="7">ABC-2 type transporter</fullName>
    </submittedName>
</protein>
<feature type="transmembrane region" description="Helical" evidence="5">
    <location>
        <begin position="234"/>
        <end position="255"/>
    </location>
</feature>
<feature type="transmembrane region" description="Helical" evidence="5">
    <location>
        <begin position="177"/>
        <end position="197"/>
    </location>
</feature>
<evidence type="ECO:0000259" key="6">
    <source>
        <dbReference type="Pfam" id="PF12698"/>
    </source>
</evidence>
<name>R1CCQ4_9FIRM</name>
<dbReference type="Gene3D" id="3.40.1710.10">
    <property type="entry name" value="abc type-2 transporter like domain"/>
    <property type="match status" value="1"/>
</dbReference>
<dbReference type="STRING" id="1304284.L21TH_1880"/>
<evidence type="ECO:0000313" key="7">
    <source>
        <dbReference type="EMBL" id="EOD00070.1"/>
    </source>
</evidence>
<feature type="transmembrane region" description="Helical" evidence="5">
    <location>
        <begin position="267"/>
        <end position="288"/>
    </location>
</feature>
<evidence type="ECO:0000256" key="5">
    <source>
        <dbReference type="SAM" id="Phobius"/>
    </source>
</evidence>
<keyword evidence="2 5" id="KW-0812">Transmembrane</keyword>
<dbReference type="OrthoDB" id="5486437at2"/>
<dbReference type="Proteomes" id="UP000013378">
    <property type="component" value="Unassembled WGS sequence"/>
</dbReference>
<evidence type="ECO:0000256" key="4">
    <source>
        <dbReference type="ARBA" id="ARBA00023136"/>
    </source>
</evidence>
<proteinExistence type="predicted"/>
<keyword evidence="8" id="KW-1185">Reference proteome</keyword>
<reference evidence="7 8" key="1">
    <citation type="journal article" date="2015" name="Geomicrobiol. J.">
        <title>Caldisalinibacter kiritimatiensis gen. nov., sp. nov., a moderately thermohalophilic thiosulfate-reducing bacterium from a hypersaline microbial mat.</title>
        <authorList>
            <person name="Ben Hania W."/>
            <person name="Joseph M."/>
            <person name="Fiebig A."/>
            <person name="Bunk B."/>
            <person name="Klenk H.-P."/>
            <person name="Fardeau M.-L."/>
            <person name="Spring S."/>
        </authorList>
    </citation>
    <scope>NUCLEOTIDE SEQUENCE [LARGE SCALE GENOMIC DNA]</scope>
    <source>
        <strain evidence="7 8">L21-TH-D2</strain>
    </source>
</reference>
<keyword evidence="4 5" id="KW-0472">Membrane</keyword>
<dbReference type="GO" id="GO:0016020">
    <property type="term" value="C:membrane"/>
    <property type="evidence" value="ECO:0007669"/>
    <property type="project" value="UniProtKB-SubCell"/>
</dbReference>
<accession>R1CCQ4</accession>
<dbReference type="RefSeq" id="WP_006314758.1">
    <property type="nucleotide sequence ID" value="NZ_ARZA01000207.1"/>
</dbReference>
<dbReference type="PANTHER" id="PTHR43471">
    <property type="entry name" value="ABC TRANSPORTER PERMEASE"/>
    <property type="match status" value="1"/>
</dbReference>
<dbReference type="AlphaFoldDB" id="R1CCQ4"/>
<organism evidence="7 8">
    <name type="scientific">Caldisalinibacter kiritimatiensis</name>
    <dbReference type="NCBI Taxonomy" id="1304284"/>
    <lineage>
        <taxon>Bacteria</taxon>
        <taxon>Bacillati</taxon>
        <taxon>Bacillota</taxon>
        <taxon>Tissierellia</taxon>
        <taxon>Tissierellales</taxon>
        <taxon>Thermohalobacteraceae</taxon>
        <taxon>Caldisalinibacter</taxon>
    </lineage>
</organism>
<dbReference type="eggNOG" id="COG1668">
    <property type="taxonomic scope" value="Bacteria"/>
</dbReference>
<dbReference type="GO" id="GO:0140359">
    <property type="term" value="F:ABC-type transporter activity"/>
    <property type="evidence" value="ECO:0007669"/>
    <property type="project" value="InterPro"/>
</dbReference>
<evidence type="ECO:0000256" key="1">
    <source>
        <dbReference type="ARBA" id="ARBA00004141"/>
    </source>
</evidence>
<keyword evidence="3 5" id="KW-1133">Transmembrane helix</keyword>
<comment type="subcellular location">
    <subcellularLocation>
        <location evidence="1">Membrane</location>
        <topology evidence="1">Multi-pass membrane protein</topology>
    </subcellularLocation>
</comment>
<dbReference type="InterPro" id="IPR013525">
    <property type="entry name" value="ABC2_TM"/>
</dbReference>
<feature type="transmembrane region" description="Helical" evidence="5">
    <location>
        <begin position="308"/>
        <end position="326"/>
    </location>
</feature>
<evidence type="ECO:0000313" key="8">
    <source>
        <dbReference type="Proteomes" id="UP000013378"/>
    </source>
</evidence>
<comment type="caution">
    <text evidence="7">The sequence shown here is derived from an EMBL/GenBank/DDBJ whole genome shotgun (WGS) entry which is preliminary data.</text>
</comment>
<feature type="domain" description="ABC-2 type transporter transmembrane" evidence="6">
    <location>
        <begin position="20"/>
        <end position="378"/>
    </location>
</feature>
<feature type="transmembrane region" description="Helical" evidence="5">
    <location>
        <begin position="23"/>
        <end position="41"/>
    </location>
</feature>
<evidence type="ECO:0000256" key="2">
    <source>
        <dbReference type="ARBA" id="ARBA00022692"/>
    </source>
</evidence>
<dbReference type="PATRIC" id="fig|1304284.3.peg.1848"/>
<dbReference type="PANTHER" id="PTHR43471:SF3">
    <property type="entry name" value="ABC TRANSPORTER PERMEASE PROTEIN NATB"/>
    <property type="match status" value="1"/>
</dbReference>